<protein>
    <recommendedName>
        <fullName evidence="4">Six-hairpin glycosidase</fullName>
    </recommendedName>
</protein>
<dbReference type="SUPFAM" id="SSF48208">
    <property type="entry name" value="Six-hairpin glycosidases"/>
    <property type="match status" value="1"/>
</dbReference>
<keyword evidence="3" id="KW-1185">Reference proteome</keyword>
<dbReference type="GO" id="GO:0016787">
    <property type="term" value="F:hydrolase activity"/>
    <property type="evidence" value="ECO:0007669"/>
    <property type="project" value="UniProtKB-KW"/>
</dbReference>
<dbReference type="Gene3D" id="1.50.10.10">
    <property type="match status" value="1"/>
</dbReference>
<evidence type="ECO:0008006" key="4">
    <source>
        <dbReference type="Google" id="ProtNLM"/>
    </source>
</evidence>
<dbReference type="InterPro" id="IPR010905">
    <property type="entry name" value="Glyco_hydro_88"/>
</dbReference>
<dbReference type="Proteomes" id="UP001140513">
    <property type="component" value="Unassembled WGS sequence"/>
</dbReference>
<keyword evidence="1" id="KW-0378">Hydrolase</keyword>
<sequence>MLTDEVIAKVATRAKELAAHSWEFGTAAEALLELENPELSVFHKHAFSHGKIASEVDNRCQSLKYVAQHIQIDGSKTLCADDTGVADPASLGVSAILLGQRHPEYLAAAQRQVRYLLEEAPRYGETAISHRKDVEEVWADFIYMIPPFLAFYAVAVDDINVMEAAVAQCEAYYKELAQKDESGPDHGLWHHIAGPKHDDPGYWSTGNGWVAAGLTRVLATLMSWESTRGSGFEGVVSLKRMIRDLIDGVVTTDLHRHEEELLPNYLYAKDDEPWFGDVAGTALLTSAVYRMMRLDYEHFRRYRQWADRKSKAVFSCVDLESGIARPTVDSLKHAQREPLMTGNPEAQSFVVLMWAAMRDFYFTQEEC</sequence>
<comment type="caution">
    <text evidence="2">The sequence shown here is derived from an EMBL/GenBank/DDBJ whole genome shotgun (WGS) entry which is preliminary data.</text>
</comment>
<evidence type="ECO:0000313" key="3">
    <source>
        <dbReference type="Proteomes" id="UP001140513"/>
    </source>
</evidence>
<dbReference type="RefSeq" id="XP_056075288.1">
    <property type="nucleotide sequence ID" value="XM_056211815.1"/>
</dbReference>
<dbReference type="GO" id="GO:0005975">
    <property type="term" value="P:carbohydrate metabolic process"/>
    <property type="evidence" value="ECO:0007669"/>
    <property type="project" value="InterPro"/>
</dbReference>
<dbReference type="InterPro" id="IPR008928">
    <property type="entry name" value="6-hairpin_glycosidase_sf"/>
</dbReference>
<name>A0A9W8XTQ2_9PLEO</name>
<dbReference type="PANTHER" id="PTHR41814:SF1">
    <property type="entry name" value="CELLULASE"/>
    <property type="match status" value="1"/>
</dbReference>
<dbReference type="OrthoDB" id="4138492at2759"/>
<reference evidence="2" key="1">
    <citation type="submission" date="2022-10" db="EMBL/GenBank/DDBJ databases">
        <title>Tapping the CABI collections for fungal endophytes: first genome assemblies for Collariella, Neodidymelliopsis, Ascochyta clinopodiicola, Didymella pomorum, Didymosphaeria variabile, Neocosmospora piperis and Neocucurbitaria cava.</title>
        <authorList>
            <person name="Hill R."/>
        </authorList>
    </citation>
    <scope>NUCLEOTIDE SEQUENCE</scope>
    <source>
        <strain evidence="2">IMI 356815</strain>
    </source>
</reference>
<evidence type="ECO:0000313" key="2">
    <source>
        <dbReference type="EMBL" id="KAJ4358429.1"/>
    </source>
</evidence>
<dbReference type="PANTHER" id="PTHR41814">
    <property type="entry name" value="EXPRESSED PROTEIN"/>
    <property type="match status" value="1"/>
</dbReference>
<evidence type="ECO:0000256" key="1">
    <source>
        <dbReference type="ARBA" id="ARBA00022801"/>
    </source>
</evidence>
<dbReference type="EMBL" id="JAPEUX010000002">
    <property type="protein sequence ID" value="KAJ4358429.1"/>
    <property type="molecule type" value="Genomic_DNA"/>
</dbReference>
<organism evidence="2 3">
    <name type="scientific">Didymosphaeria variabile</name>
    <dbReference type="NCBI Taxonomy" id="1932322"/>
    <lineage>
        <taxon>Eukaryota</taxon>
        <taxon>Fungi</taxon>
        <taxon>Dikarya</taxon>
        <taxon>Ascomycota</taxon>
        <taxon>Pezizomycotina</taxon>
        <taxon>Dothideomycetes</taxon>
        <taxon>Pleosporomycetidae</taxon>
        <taxon>Pleosporales</taxon>
        <taxon>Massarineae</taxon>
        <taxon>Didymosphaeriaceae</taxon>
        <taxon>Didymosphaeria</taxon>
    </lineage>
</organism>
<dbReference type="InterPro" id="IPR012341">
    <property type="entry name" value="6hp_glycosidase-like_sf"/>
</dbReference>
<dbReference type="GeneID" id="80906542"/>
<proteinExistence type="predicted"/>
<gene>
    <name evidence="2" type="ORF">N0V89_003012</name>
</gene>
<dbReference type="AlphaFoldDB" id="A0A9W8XTQ2"/>
<dbReference type="Pfam" id="PF07470">
    <property type="entry name" value="Glyco_hydro_88"/>
    <property type="match status" value="1"/>
</dbReference>
<accession>A0A9W8XTQ2</accession>